<dbReference type="InterPro" id="IPR036388">
    <property type="entry name" value="WH-like_DNA-bd_sf"/>
</dbReference>
<name>A0A368XLF9_9BURK</name>
<evidence type="ECO:0000256" key="3">
    <source>
        <dbReference type="ARBA" id="ARBA00023125"/>
    </source>
</evidence>
<dbReference type="CDD" id="cd08422">
    <property type="entry name" value="PBP2_CrgA_like"/>
    <property type="match status" value="1"/>
</dbReference>
<feature type="domain" description="HTH lysR-type" evidence="5">
    <location>
        <begin position="17"/>
        <end position="73"/>
    </location>
</feature>
<evidence type="ECO:0000259" key="5">
    <source>
        <dbReference type="PROSITE" id="PS50931"/>
    </source>
</evidence>
<dbReference type="InterPro" id="IPR005119">
    <property type="entry name" value="LysR_subst-bd"/>
</dbReference>
<protein>
    <submittedName>
        <fullName evidence="6">DNA-binding transcriptional LysR family regulator</fullName>
    </submittedName>
</protein>
<reference evidence="6 7" key="1">
    <citation type="submission" date="2018-07" db="EMBL/GenBank/DDBJ databases">
        <title>Genomic Encyclopedia of Type Strains, Phase IV (KMG-IV): sequencing the most valuable type-strain genomes for metagenomic binning, comparative biology and taxonomic classification.</title>
        <authorList>
            <person name="Goeker M."/>
        </authorList>
    </citation>
    <scope>NUCLEOTIDE SEQUENCE [LARGE SCALE GENOMIC DNA]</scope>
    <source>
        <strain evidence="6 7">DSM 21634</strain>
    </source>
</reference>
<dbReference type="GO" id="GO:0043565">
    <property type="term" value="F:sequence-specific DNA binding"/>
    <property type="evidence" value="ECO:0007669"/>
    <property type="project" value="TreeGrafter"/>
</dbReference>
<evidence type="ECO:0000256" key="4">
    <source>
        <dbReference type="ARBA" id="ARBA00023163"/>
    </source>
</evidence>
<gene>
    <name evidence="6" type="ORF">DES41_108213</name>
</gene>
<dbReference type="PANTHER" id="PTHR30537">
    <property type="entry name" value="HTH-TYPE TRANSCRIPTIONAL REGULATOR"/>
    <property type="match status" value="1"/>
</dbReference>
<dbReference type="Pfam" id="PF03466">
    <property type="entry name" value="LysR_substrate"/>
    <property type="match status" value="1"/>
</dbReference>
<dbReference type="InterPro" id="IPR000847">
    <property type="entry name" value="LysR_HTH_N"/>
</dbReference>
<evidence type="ECO:0000256" key="2">
    <source>
        <dbReference type="ARBA" id="ARBA00023015"/>
    </source>
</evidence>
<comment type="caution">
    <text evidence="6">The sequence shown here is derived from an EMBL/GenBank/DDBJ whole genome shotgun (WGS) entry which is preliminary data.</text>
</comment>
<dbReference type="Proteomes" id="UP000252884">
    <property type="component" value="Unassembled WGS sequence"/>
</dbReference>
<comment type="similarity">
    <text evidence="1">Belongs to the LysR transcriptional regulatory family.</text>
</comment>
<dbReference type="AlphaFoldDB" id="A0A368XLF9"/>
<dbReference type="Gene3D" id="3.40.190.290">
    <property type="match status" value="1"/>
</dbReference>
<dbReference type="FunFam" id="1.10.10.10:FF:000001">
    <property type="entry name" value="LysR family transcriptional regulator"/>
    <property type="match status" value="1"/>
</dbReference>
<dbReference type="InterPro" id="IPR036390">
    <property type="entry name" value="WH_DNA-bd_sf"/>
</dbReference>
<dbReference type="PROSITE" id="PS50931">
    <property type="entry name" value="HTH_LYSR"/>
    <property type="match status" value="1"/>
</dbReference>
<dbReference type="OrthoDB" id="9076738at2"/>
<keyword evidence="4" id="KW-0804">Transcription</keyword>
<evidence type="ECO:0000313" key="6">
    <source>
        <dbReference type="EMBL" id="RCW68036.1"/>
    </source>
</evidence>
<dbReference type="Pfam" id="PF00126">
    <property type="entry name" value="HTH_1"/>
    <property type="match status" value="1"/>
</dbReference>
<evidence type="ECO:0000313" key="7">
    <source>
        <dbReference type="Proteomes" id="UP000252884"/>
    </source>
</evidence>
<keyword evidence="2" id="KW-0805">Transcription regulation</keyword>
<evidence type="ECO:0000256" key="1">
    <source>
        <dbReference type="ARBA" id="ARBA00009437"/>
    </source>
</evidence>
<dbReference type="Gene3D" id="1.10.10.10">
    <property type="entry name" value="Winged helix-like DNA-binding domain superfamily/Winged helix DNA-binding domain"/>
    <property type="match status" value="1"/>
</dbReference>
<dbReference type="EMBL" id="QPJK01000008">
    <property type="protein sequence ID" value="RCW68036.1"/>
    <property type="molecule type" value="Genomic_DNA"/>
</dbReference>
<dbReference type="GO" id="GO:0006351">
    <property type="term" value="P:DNA-templated transcription"/>
    <property type="evidence" value="ECO:0007669"/>
    <property type="project" value="TreeGrafter"/>
</dbReference>
<accession>A0A368XLF9</accession>
<dbReference type="InterPro" id="IPR058163">
    <property type="entry name" value="LysR-type_TF_proteobact-type"/>
</dbReference>
<dbReference type="RefSeq" id="WP_114470583.1">
    <property type="nucleotide sequence ID" value="NZ_QPJK01000008.1"/>
</dbReference>
<dbReference type="SUPFAM" id="SSF46785">
    <property type="entry name" value="Winged helix' DNA-binding domain"/>
    <property type="match status" value="1"/>
</dbReference>
<proteinExistence type="inferred from homology"/>
<sequence length="321" mass="35075">MPTADNQTEPALGHFANLKRLAYFAAVVEAGSFTAAADRLGITKAVVSQQVARLERDFRTTLLTRTTRKVLPTDAGKAFYQRCALILREAGDAFDELAETAEEPAGTLRLTAPLDYGISAVVPAIAAFVHKYPKCKVDAALSDQSLDLMSGQVELAIRVGWLTDLHLQARQIGTFRQLLVAAPSWRAQVARLADPDEIAALPFVANTVLRDHARWSFARGERERRQVRVHPAIFLDATLAVCEAVREGVGLSVLPDFAIADDLAAGRLIQVLPQWVLPSGGIHAVFPTARFRPAKVRAFVEMLAERESRQKPPPCPQSDPV</sequence>
<dbReference type="GO" id="GO:0003700">
    <property type="term" value="F:DNA-binding transcription factor activity"/>
    <property type="evidence" value="ECO:0007669"/>
    <property type="project" value="InterPro"/>
</dbReference>
<dbReference type="PANTHER" id="PTHR30537:SF66">
    <property type="entry name" value="IRON-REGULATED VIRULENCE REGULATORY PROTEIN IRGB"/>
    <property type="match status" value="1"/>
</dbReference>
<keyword evidence="7" id="KW-1185">Reference proteome</keyword>
<dbReference type="SUPFAM" id="SSF53850">
    <property type="entry name" value="Periplasmic binding protein-like II"/>
    <property type="match status" value="1"/>
</dbReference>
<keyword evidence="3 6" id="KW-0238">DNA-binding</keyword>
<organism evidence="6 7">
    <name type="scientific">Pseudorhodoferax soli</name>
    <dbReference type="NCBI Taxonomy" id="545864"/>
    <lineage>
        <taxon>Bacteria</taxon>
        <taxon>Pseudomonadati</taxon>
        <taxon>Pseudomonadota</taxon>
        <taxon>Betaproteobacteria</taxon>
        <taxon>Burkholderiales</taxon>
        <taxon>Comamonadaceae</taxon>
    </lineage>
</organism>